<feature type="coiled-coil region" evidence="4">
    <location>
        <begin position="185"/>
        <end position="212"/>
    </location>
</feature>
<evidence type="ECO:0000256" key="3">
    <source>
        <dbReference type="ARBA" id="ARBA00022553"/>
    </source>
</evidence>
<dbReference type="Gene3D" id="3.30.565.10">
    <property type="entry name" value="Histidine kinase-like ATPase, C-terminal domain"/>
    <property type="match status" value="1"/>
</dbReference>
<feature type="domain" description="Histidine kinase" evidence="5">
    <location>
        <begin position="221"/>
        <end position="456"/>
    </location>
</feature>
<dbReference type="InterPro" id="IPR036890">
    <property type="entry name" value="HATPase_C_sf"/>
</dbReference>
<sequence length="459" mass="51004">MATDIFKSQVLDALLSKSSSGVSSLVILLQDTLESQYTVLWRTEQYVSVSVELAITTPPRLIDAILALNDTQAKSAPHCVLKHRRSELTTKISQNADWAQLHSCATDLAIENCLALPITDNVQSVLGVVTLFNIVRTELTEQQQKRIEILCSALSQLLQQASSERQLKSLQDAHNARAAEQRVELNESNLLLKKAITQRNRIQEQLVEMESMAALTTMLSSLTHEMNTPLGAAITATSHLQALSTLSESKFENSNLKKSDLKKLYQETTDSLAIVQRNVLRADQLMRNFEQLVKDQHYHTSREVNLCHYMTEVLLSLKPKLKTTQHRFCLDVPSDLTLVCHPGAIGQVLTHLILNSIEHAFTNDQAGKISIQAYKTQVDSGASLTIIYSDNGQGMEPERIANLYKPFFSLVNGSSENGLGMHICYNIVVKLLKGTIDCHSSANNGVHFEINVPLNTNPH</sequence>
<accession>A0A857JN77</accession>
<keyword evidence="4" id="KW-0175">Coiled coil</keyword>
<dbReference type="EC" id="2.7.13.3" evidence="2"/>
<organism evidence="6 7">
    <name type="scientific">Paraglaciecola mesophila</name>
    <dbReference type="NCBI Taxonomy" id="197222"/>
    <lineage>
        <taxon>Bacteria</taxon>
        <taxon>Pseudomonadati</taxon>
        <taxon>Pseudomonadota</taxon>
        <taxon>Gammaproteobacteria</taxon>
        <taxon>Alteromonadales</taxon>
        <taxon>Alteromonadaceae</taxon>
        <taxon>Paraglaciecola</taxon>
    </lineage>
</organism>
<dbReference type="RefSeq" id="WP_160181432.1">
    <property type="nucleotide sequence ID" value="NZ_CP047656.1"/>
</dbReference>
<comment type="catalytic activity">
    <reaction evidence="1">
        <text>ATP + protein L-histidine = ADP + protein N-phospho-L-histidine.</text>
        <dbReference type="EC" id="2.7.13.3"/>
    </reaction>
</comment>
<dbReference type="PANTHER" id="PTHR43065:SF47">
    <property type="match status" value="1"/>
</dbReference>
<dbReference type="Gene3D" id="3.30.450.40">
    <property type="match status" value="1"/>
</dbReference>
<reference evidence="6 7" key="1">
    <citation type="submission" date="2019-12" db="EMBL/GenBank/DDBJ databases">
        <title>Genome sequencing and assembly of endphytes of Porphyra tenera.</title>
        <authorList>
            <person name="Park J.M."/>
            <person name="Shin R."/>
            <person name="Jo S.H."/>
        </authorList>
    </citation>
    <scope>NUCLEOTIDE SEQUENCE [LARGE SCALE GENOMIC DNA]</scope>
    <source>
        <strain evidence="6 7">GPM4</strain>
    </source>
</reference>
<dbReference type="InterPro" id="IPR029016">
    <property type="entry name" value="GAF-like_dom_sf"/>
</dbReference>
<dbReference type="InterPro" id="IPR003594">
    <property type="entry name" value="HATPase_dom"/>
</dbReference>
<dbReference type="GO" id="GO:0000155">
    <property type="term" value="F:phosphorelay sensor kinase activity"/>
    <property type="evidence" value="ECO:0007669"/>
    <property type="project" value="InterPro"/>
</dbReference>
<proteinExistence type="predicted"/>
<dbReference type="OrthoDB" id="2521613at2"/>
<dbReference type="SUPFAM" id="SSF47384">
    <property type="entry name" value="Homodimeric domain of signal transducing histidine kinase"/>
    <property type="match status" value="1"/>
</dbReference>
<dbReference type="InterPro" id="IPR004358">
    <property type="entry name" value="Sig_transdc_His_kin-like_C"/>
</dbReference>
<dbReference type="InterPro" id="IPR005467">
    <property type="entry name" value="His_kinase_dom"/>
</dbReference>
<evidence type="ECO:0000256" key="2">
    <source>
        <dbReference type="ARBA" id="ARBA00012438"/>
    </source>
</evidence>
<dbReference type="SUPFAM" id="SSF55781">
    <property type="entry name" value="GAF domain-like"/>
    <property type="match status" value="1"/>
</dbReference>
<dbReference type="AlphaFoldDB" id="A0A857JN77"/>
<dbReference type="CDD" id="cd00082">
    <property type="entry name" value="HisKA"/>
    <property type="match status" value="1"/>
</dbReference>
<dbReference type="InterPro" id="IPR036097">
    <property type="entry name" value="HisK_dim/P_sf"/>
</dbReference>
<evidence type="ECO:0000256" key="4">
    <source>
        <dbReference type="SAM" id="Coils"/>
    </source>
</evidence>
<keyword evidence="3" id="KW-0597">Phosphoprotein</keyword>
<dbReference type="Pfam" id="PF02518">
    <property type="entry name" value="HATPase_c"/>
    <property type="match status" value="1"/>
</dbReference>
<evidence type="ECO:0000259" key="5">
    <source>
        <dbReference type="PROSITE" id="PS50109"/>
    </source>
</evidence>
<name>A0A857JN77_9ALTE</name>
<dbReference type="KEGG" id="pmes:FX988_03594"/>
<protein>
    <recommendedName>
        <fullName evidence="2">histidine kinase</fullName>
        <ecNumber evidence="2">2.7.13.3</ecNumber>
    </recommendedName>
</protein>
<gene>
    <name evidence="6" type="ORF">FX988_03594</name>
</gene>
<evidence type="ECO:0000313" key="6">
    <source>
        <dbReference type="EMBL" id="QHJ13333.1"/>
    </source>
</evidence>
<dbReference type="PROSITE" id="PS50109">
    <property type="entry name" value="HIS_KIN"/>
    <property type="match status" value="1"/>
</dbReference>
<dbReference type="SUPFAM" id="SSF55874">
    <property type="entry name" value="ATPase domain of HSP90 chaperone/DNA topoisomerase II/histidine kinase"/>
    <property type="match status" value="1"/>
</dbReference>
<evidence type="ECO:0000256" key="1">
    <source>
        <dbReference type="ARBA" id="ARBA00000085"/>
    </source>
</evidence>
<dbReference type="Proteomes" id="UP000464524">
    <property type="component" value="Chromosome"/>
</dbReference>
<dbReference type="InterPro" id="IPR003661">
    <property type="entry name" value="HisK_dim/P_dom"/>
</dbReference>
<dbReference type="Gene3D" id="1.10.287.130">
    <property type="match status" value="1"/>
</dbReference>
<evidence type="ECO:0000313" key="7">
    <source>
        <dbReference type="Proteomes" id="UP000464524"/>
    </source>
</evidence>
<dbReference type="PANTHER" id="PTHR43065">
    <property type="entry name" value="SENSOR HISTIDINE KINASE"/>
    <property type="match status" value="1"/>
</dbReference>
<keyword evidence="7" id="KW-1185">Reference proteome</keyword>
<dbReference type="PRINTS" id="PR00344">
    <property type="entry name" value="BCTRLSENSOR"/>
</dbReference>
<dbReference type="SMART" id="SM00387">
    <property type="entry name" value="HATPase_c"/>
    <property type="match status" value="1"/>
</dbReference>
<keyword evidence="6" id="KW-0808">Transferase</keyword>
<dbReference type="EMBL" id="CP047656">
    <property type="protein sequence ID" value="QHJ13333.1"/>
    <property type="molecule type" value="Genomic_DNA"/>
</dbReference>